<evidence type="ECO:0008006" key="4">
    <source>
        <dbReference type="Google" id="ProtNLM"/>
    </source>
</evidence>
<evidence type="ECO:0000313" key="3">
    <source>
        <dbReference type="Proteomes" id="UP001056384"/>
    </source>
</evidence>
<organism evidence="2 3">
    <name type="scientific">Septoria linicola</name>
    <dbReference type="NCBI Taxonomy" id="215465"/>
    <lineage>
        <taxon>Eukaryota</taxon>
        <taxon>Fungi</taxon>
        <taxon>Dikarya</taxon>
        <taxon>Ascomycota</taxon>
        <taxon>Pezizomycotina</taxon>
        <taxon>Dothideomycetes</taxon>
        <taxon>Dothideomycetidae</taxon>
        <taxon>Mycosphaerellales</taxon>
        <taxon>Mycosphaerellaceae</taxon>
        <taxon>Septoria</taxon>
    </lineage>
</organism>
<evidence type="ECO:0000313" key="2">
    <source>
        <dbReference type="EMBL" id="USW51439.1"/>
    </source>
</evidence>
<sequence>MPSGSTCTRLGQSVAGQIFWPLLLSVGFTRAQGPGLGLEAGVSLSLGLGSPSIPTCLNAVTVTVFPPDYTGIYASLTTPGISWTTIPPLTISTPGEGSITSGLSLTASSGASISLPGLPLTSTTNEAASSSLLPEVDGAVPTTLPGELSSLLSAIGSSLSTNLPGDVTSRISNIGGALPTTISDASLPGLPLTTAPPLIPSLVQDVVSAIVPTSQLPTQTPVSFSCPENNGQVIIDNGLPYILTCNGASTGNVFGTELAAESFNDCFAECDQASVTGLANFCTGFYYVGTPDGDGPGTCYLQNSVAQTFRSARGYVSAARLLNYIVGGLEPIPLLDDTSSILVSIPSGLTVPTGLPTIAIPSLSLSLPSLPASLPLTTALPISDLTSLVPGLTSLLPPIIATPTTSDCGLLGLNCVGAPGSPTINPLTNLVPGLTSLIGEVLPTELPVTSVLAPLPSALSSVLAGLECDVAALLSAVGLEGGSPVVSSILAGPTQSICPLLSGLPSAALPTLSIPLSSGPAFTTALDPISDSLSSILAGLPCNVNGLLTNLGLSSSDAVISSILAGPTGNICSLLSAFPTAYPSSIPSLEQSTNLPLTTALVPIPSALSSIIAGLPCDVASLHAGLSGSNPIASSILAGPPSDICSLLSSLSSGLPSVTPPTLSVSLPSGFPLTTELALPSDLPVSSLPSDLSNPAVTLPSVALPTITGSALPSALSSIPSSLSLPTDVSLSISSLALPTPPSSLTLSGLPIPSGSLSLSLSVDFSISVPSLALPTVSSLSSRSDVQLPSIFSTLSSPSIALPTVSASLPSLSLPSSLSAPTVPLPTISASITSLSLPLSASSISVALPSVSQLITGGGGNPLTDLPLSSSPAASRPTTSTTVSSLVLPTSTNFPVISCPSDQGLTYVSSSGQAFNIQCNRNYPLSTSLGTSTQPNLYSCANSCGTVPGCAGVTFDSSTSTCFYKPNTLGQPTDAGLQEPTFSAAIPVNLDCPNGDGAYYTDYLGASYQIMCNVTFPSSANITTGLDIDANAGVSLEVRDEAAHHLETRQFAVPTPQIPPIIVCSNRCSRMPGCIAVTEQTDQCVFISDLGVSATGSSIADTVVLVGRRIVDPSTGARSMSLVSNANPTRVSSRPASGIGNTPLNTATSTIGLLPSISIPPIIASPTTTSDCGLLGLNCVSGQQPAATPTTSDCGLLGLNCVGGNAGSSRPASPATSGSATSPAVLPGAPSPLPNSGTAQTTATSSDCGLLGLNCVGGNAGSPIPTPVSASGGSTVPLGATSTTTSSSTSTDCGLLGLNCIGGNAGGASPTSVSSVGAITTSSLLTSSPLTSSSTGTIQTVVVSPVPASSSTRDCGLLGLGCVIGGGGSNTASSSMSTITTRTTSYSQITAIIPVTTITTTSTVSYCNVGPNNFTSCTSSVVVSAATRPSSSSSSSSSPTTTTRNCGLLGLNCT</sequence>
<dbReference type="OrthoDB" id="3649574at2759"/>
<reference evidence="2" key="1">
    <citation type="submission" date="2022-06" db="EMBL/GenBank/DDBJ databases">
        <title>Complete genome sequences of two strains of the flax pathogen Septoria linicola.</title>
        <authorList>
            <person name="Lapalu N."/>
            <person name="Simon A."/>
            <person name="Demenou B."/>
            <person name="Paumier D."/>
            <person name="Guillot M.-P."/>
            <person name="Gout L."/>
            <person name="Valade R."/>
        </authorList>
    </citation>
    <scope>NUCLEOTIDE SEQUENCE</scope>
    <source>
        <strain evidence="2">SE15195</strain>
    </source>
</reference>
<protein>
    <recommendedName>
        <fullName evidence="4">Apple domain-containing protein</fullName>
    </recommendedName>
</protein>
<accession>A0A9Q9ALD1</accession>
<feature type="compositionally biased region" description="Low complexity" evidence="1">
    <location>
        <begin position="1207"/>
        <end position="1224"/>
    </location>
</feature>
<gene>
    <name evidence="2" type="ORF">Slin15195_G047580</name>
</gene>
<dbReference type="Proteomes" id="UP001056384">
    <property type="component" value="Chromosome 3"/>
</dbReference>
<dbReference type="EMBL" id="CP099420">
    <property type="protein sequence ID" value="USW51439.1"/>
    <property type="molecule type" value="Genomic_DNA"/>
</dbReference>
<evidence type="ECO:0000256" key="1">
    <source>
        <dbReference type="SAM" id="MobiDB-lite"/>
    </source>
</evidence>
<feature type="region of interest" description="Disordered" evidence="1">
    <location>
        <begin position="1207"/>
        <end position="1242"/>
    </location>
</feature>
<proteinExistence type="predicted"/>
<feature type="region of interest" description="Disordered" evidence="1">
    <location>
        <begin position="1121"/>
        <end position="1142"/>
    </location>
</feature>
<name>A0A9Q9ALD1_9PEZI</name>
<keyword evidence="3" id="KW-1185">Reference proteome</keyword>